<dbReference type="SUPFAM" id="SSF48576">
    <property type="entry name" value="Terpenoid synthases"/>
    <property type="match status" value="1"/>
</dbReference>
<dbReference type="EC" id="2.5.1.32" evidence="1"/>
<dbReference type="EMBL" id="JAASQP010000001">
    <property type="protein sequence ID" value="NIJ24564.1"/>
    <property type="molecule type" value="Genomic_DNA"/>
</dbReference>
<dbReference type="RefSeq" id="WP_140046911.1">
    <property type="nucleotide sequence ID" value="NZ_BAAAEV010000001.1"/>
</dbReference>
<sequence length="222" mass="23325">MKAEGLGDAERSLALTYAPASARPAVRALFALDDALSGVLRTAAEPMIAQMRFTWWHAELSALDRTSPPSVPVLRDLAEHVVERGVTGEALARQVEGWEALFEDPALGEAAMLAHARLRGGGLFAAVAACSGYAGDGVEAAGQGWALADLAAHVREPHQRDAAFALARPLLDVATCQRWGRGGRTLGALAHLARIDASAATPSAPGSPRRVARMAWHALTGR</sequence>
<keyword evidence="1" id="KW-0808">Transferase</keyword>
<dbReference type="Proteomes" id="UP000788153">
    <property type="component" value="Unassembled WGS sequence"/>
</dbReference>
<proteinExistence type="predicted"/>
<organism evidence="1 2">
    <name type="scientific">Sphingomonas japonica</name>
    <dbReference type="NCBI Taxonomy" id="511662"/>
    <lineage>
        <taxon>Bacteria</taxon>
        <taxon>Pseudomonadati</taxon>
        <taxon>Pseudomonadota</taxon>
        <taxon>Alphaproteobacteria</taxon>
        <taxon>Sphingomonadales</taxon>
        <taxon>Sphingomonadaceae</taxon>
        <taxon>Sphingomonas</taxon>
    </lineage>
</organism>
<protein>
    <submittedName>
        <fullName evidence="1">Phytoene synthase</fullName>
        <ecNumber evidence="1">2.5.1.32</ecNumber>
    </submittedName>
</protein>
<name>A0ABX0U234_9SPHN</name>
<dbReference type="GO" id="GO:0016740">
    <property type="term" value="F:transferase activity"/>
    <property type="evidence" value="ECO:0007669"/>
    <property type="project" value="UniProtKB-KW"/>
</dbReference>
<evidence type="ECO:0000313" key="1">
    <source>
        <dbReference type="EMBL" id="NIJ24564.1"/>
    </source>
</evidence>
<dbReference type="Pfam" id="PF00494">
    <property type="entry name" value="SQS_PSY"/>
    <property type="match status" value="1"/>
</dbReference>
<evidence type="ECO:0000313" key="2">
    <source>
        <dbReference type="Proteomes" id="UP000788153"/>
    </source>
</evidence>
<accession>A0ABX0U234</accession>
<keyword evidence="2" id="KW-1185">Reference proteome</keyword>
<dbReference type="InterPro" id="IPR002060">
    <property type="entry name" value="Squ/phyt_synthse"/>
</dbReference>
<comment type="caution">
    <text evidence="1">The sequence shown here is derived from an EMBL/GenBank/DDBJ whole genome shotgun (WGS) entry which is preliminary data.</text>
</comment>
<gene>
    <name evidence="1" type="ORF">FHT01_002106</name>
</gene>
<dbReference type="InterPro" id="IPR008949">
    <property type="entry name" value="Isoprenoid_synthase_dom_sf"/>
</dbReference>
<reference evidence="1 2" key="1">
    <citation type="submission" date="2020-03" db="EMBL/GenBank/DDBJ databases">
        <title>Genomic Encyclopedia of Type Strains, Phase IV (KMG-IV): sequencing the most valuable type-strain genomes for metagenomic binning, comparative biology and taxonomic classification.</title>
        <authorList>
            <person name="Goeker M."/>
        </authorList>
    </citation>
    <scope>NUCLEOTIDE SEQUENCE [LARGE SCALE GENOMIC DNA]</scope>
    <source>
        <strain evidence="1 2">DSM 22753</strain>
    </source>
</reference>